<feature type="transmembrane region" description="Helical" evidence="1">
    <location>
        <begin position="281"/>
        <end position="303"/>
    </location>
</feature>
<keyword evidence="1" id="KW-0812">Transmembrane</keyword>
<keyword evidence="1" id="KW-0472">Membrane</keyword>
<feature type="transmembrane region" description="Helical" evidence="1">
    <location>
        <begin position="241"/>
        <end position="261"/>
    </location>
</feature>
<organism evidence="2 3">
    <name type="scientific">Rhodofomes roseus</name>
    <dbReference type="NCBI Taxonomy" id="34475"/>
    <lineage>
        <taxon>Eukaryota</taxon>
        <taxon>Fungi</taxon>
        <taxon>Dikarya</taxon>
        <taxon>Basidiomycota</taxon>
        <taxon>Agaricomycotina</taxon>
        <taxon>Agaricomycetes</taxon>
        <taxon>Polyporales</taxon>
        <taxon>Rhodofomes</taxon>
    </lineage>
</organism>
<evidence type="ECO:0000256" key="1">
    <source>
        <dbReference type="SAM" id="Phobius"/>
    </source>
</evidence>
<proteinExistence type="predicted"/>
<accession>A0ABQ8KSK3</accession>
<dbReference type="GeneID" id="71998681"/>
<protein>
    <submittedName>
        <fullName evidence="2">Uncharacterized protein</fullName>
    </submittedName>
</protein>
<sequence>MNQIGHDTVQSIVALVVEAILWTIYFVLVFKAGLILLSPKSRSSISISIFIVIGLMFLLDTATSIIDVNNAIREITFTLTSTSPESLADRYELTDNLPWPVQSALYAYMSNLGDIIIIWRTYAFWRYGRERWALAVPILFLVGSLITSGLISFCAARVVQNPGAGDFTNPPFCRNVQLSSYVTTLATTAVATLMICYKTWCGVRSLSELSVTQYGLYREYRHTIGAQVNRMRSRKTRVERIMTILVESGILYFLFFLEAVVTDSGDIGELEGSTPQLAFASTVWTYMTSHILGIYPVVIVILVHSHKSYIDDTTTTVAIATPGTASYSSPASSRAYWGSRRTLPKTHQAHAVELDALDSPPVAKHAIRTISEGTASAADLTFSPEFKEDSEKLASSTVV</sequence>
<gene>
    <name evidence="2" type="ORF">C8Q71DRAFT_344369</name>
</gene>
<dbReference type="Proteomes" id="UP000814176">
    <property type="component" value="Unassembled WGS sequence"/>
</dbReference>
<feature type="transmembrane region" description="Helical" evidence="1">
    <location>
        <begin position="44"/>
        <end position="66"/>
    </location>
</feature>
<keyword evidence="1" id="KW-1133">Transmembrane helix</keyword>
<feature type="transmembrane region" description="Helical" evidence="1">
    <location>
        <begin position="178"/>
        <end position="197"/>
    </location>
</feature>
<comment type="caution">
    <text evidence="2">The sequence shown here is derived from an EMBL/GenBank/DDBJ whole genome shotgun (WGS) entry which is preliminary data.</text>
</comment>
<dbReference type="EMBL" id="JADCUA010000003">
    <property type="protein sequence ID" value="KAH9841697.1"/>
    <property type="molecule type" value="Genomic_DNA"/>
</dbReference>
<reference evidence="2 3" key="1">
    <citation type="journal article" date="2021" name="Environ. Microbiol.">
        <title>Gene family expansions and transcriptome signatures uncover fungal adaptations to wood decay.</title>
        <authorList>
            <person name="Hage H."/>
            <person name="Miyauchi S."/>
            <person name="Viragh M."/>
            <person name="Drula E."/>
            <person name="Min B."/>
            <person name="Chaduli D."/>
            <person name="Navarro D."/>
            <person name="Favel A."/>
            <person name="Norest M."/>
            <person name="Lesage-Meessen L."/>
            <person name="Balint B."/>
            <person name="Merenyi Z."/>
            <person name="de Eugenio L."/>
            <person name="Morin E."/>
            <person name="Martinez A.T."/>
            <person name="Baldrian P."/>
            <person name="Stursova M."/>
            <person name="Martinez M.J."/>
            <person name="Novotny C."/>
            <person name="Magnuson J.K."/>
            <person name="Spatafora J.W."/>
            <person name="Maurice S."/>
            <person name="Pangilinan J."/>
            <person name="Andreopoulos W."/>
            <person name="LaButti K."/>
            <person name="Hundley H."/>
            <person name="Na H."/>
            <person name="Kuo A."/>
            <person name="Barry K."/>
            <person name="Lipzen A."/>
            <person name="Henrissat B."/>
            <person name="Riley R."/>
            <person name="Ahrendt S."/>
            <person name="Nagy L.G."/>
            <person name="Grigoriev I.V."/>
            <person name="Martin F."/>
            <person name="Rosso M.N."/>
        </authorList>
    </citation>
    <scope>NUCLEOTIDE SEQUENCE [LARGE SCALE GENOMIC DNA]</scope>
    <source>
        <strain evidence="2 3">CIRM-BRFM 1785</strain>
    </source>
</reference>
<name>A0ABQ8KSK3_9APHY</name>
<feature type="transmembrane region" description="Helical" evidence="1">
    <location>
        <begin position="132"/>
        <end position="158"/>
    </location>
</feature>
<feature type="transmembrane region" description="Helical" evidence="1">
    <location>
        <begin position="105"/>
        <end position="125"/>
    </location>
</feature>
<evidence type="ECO:0000313" key="3">
    <source>
        <dbReference type="Proteomes" id="UP000814176"/>
    </source>
</evidence>
<feature type="transmembrane region" description="Helical" evidence="1">
    <location>
        <begin position="12"/>
        <end position="37"/>
    </location>
</feature>
<keyword evidence="3" id="KW-1185">Reference proteome</keyword>
<dbReference type="RefSeq" id="XP_047782996.1">
    <property type="nucleotide sequence ID" value="XM_047917949.1"/>
</dbReference>
<evidence type="ECO:0000313" key="2">
    <source>
        <dbReference type="EMBL" id="KAH9841697.1"/>
    </source>
</evidence>